<dbReference type="Pfam" id="PF00226">
    <property type="entry name" value="DnaJ"/>
    <property type="match status" value="1"/>
</dbReference>
<organism evidence="3 4">
    <name type="scientific">Schumannella soli</name>
    <dbReference type="NCBI Taxonomy" id="2590779"/>
    <lineage>
        <taxon>Bacteria</taxon>
        <taxon>Bacillati</taxon>
        <taxon>Actinomycetota</taxon>
        <taxon>Actinomycetes</taxon>
        <taxon>Micrococcales</taxon>
        <taxon>Microbacteriaceae</taxon>
        <taxon>Schumannella</taxon>
    </lineage>
</organism>
<keyword evidence="4" id="KW-1185">Reference proteome</keyword>
<dbReference type="SMART" id="SM00271">
    <property type="entry name" value="DnaJ"/>
    <property type="match status" value="1"/>
</dbReference>
<dbReference type="PANTHER" id="PTHR44240">
    <property type="entry name" value="DNAJ DOMAIN (PROKARYOTIC HEAT SHOCK PROTEIN)-RELATED"/>
    <property type="match status" value="1"/>
</dbReference>
<dbReference type="InterPro" id="IPR001623">
    <property type="entry name" value="DnaJ_domain"/>
</dbReference>
<sequence>MPDSPLSASPYDVLGVPPTATQDELRRAFRRRLRATHPDAGGSTAAFDAVQRAWSLIGDPESRARYDGSAMSTAQSTVWAPAAPRARQDTRASARSSGHPGGWYRQRYLEEVRAWIGLGEPTPDPYDPAVVRSAPWEVRSLLAAAVAEEETARKLGTLGIGYTLWHDVAAGEGKIDHVVLGPTGLWAVQSADWGAPVTPRRGDLVGDGIEPGARPVRETVLDARKLGRAAHVRFTAALIVVPDGQADGVEDIGEMRGVVTLLAERSRAADLLRRGIPGVAIGGTDLFEVRSRLQAAIRFI</sequence>
<evidence type="ECO:0000313" key="3">
    <source>
        <dbReference type="EMBL" id="TPW76049.1"/>
    </source>
</evidence>
<dbReference type="PRINTS" id="PR00625">
    <property type="entry name" value="JDOMAIN"/>
</dbReference>
<dbReference type="InterPro" id="IPR052276">
    <property type="entry name" value="Diphthamide-biosynth_chaperone"/>
</dbReference>
<evidence type="ECO:0000256" key="1">
    <source>
        <dbReference type="SAM" id="MobiDB-lite"/>
    </source>
</evidence>
<feature type="region of interest" description="Disordered" evidence="1">
    <location>
        <begin position="77"/>
        <end position="99"/>
    </location>
</feature>
<dbReference type="Pfam" id="PF08378">
    <property type="entry name" value="NERD"/>
    <property type="match status" value="1"/>
</dbReference>
<name>A0A506Y6L9_9MICO</name>
<dbReference type="InterPro" id="IPR036869">
    <property type="entry name" value="J_dom_sf"/>
</dbReference>
<dbReference type="Gene3D" id="1.10.287.110">
    <property type="entry name" value="DnaJ domain"/>
    <property type="match status" value="1"/>
</dbReference>
<dbReference type="PROSITE" id="PS50076">
    <property type="entry name" value="DNAJ_2"/>
    <property type="match status" value="1"/>
</dbReference>
<evidence type="ECO:0000259" key="2">
    <source>
        <dbReference type="PROSITE" id="PS50076"/>
    </source>
</evidence>
<feature type="domain" description="J" evidence="2">
    <location>
        <begin position="9"/>
        <end position="70"/>
    </location>
</feature>
<dbReference type="OrthoDB" id="5242140at2"/>
<reference evidence="3 4" key="1">
    <citation type="submission" date="2019-06" db="EMBL/GenBank/DDBJ databases">
        <authorList>
            <person name="Li F."/>
        </authorList>
    </citation>
    <scope>NUCLEOTIDE SEQUENCE [LARGE SCALE GENOMIC DNA]</scope>
    <source>
        <strain evidence="3 4">10F1D-1</strain>
    </source>
</reference>
<dbReference type="SUPFAM" id="SSF46565">
    <property type="entry name" value="Chaperone J-domain"/>
    <property type="match status" value="1"/>
</dbReference>
<dbReference type="RefSeq" id="WP_141163406.1">
    <property type="nucleotide sequence ID" value="NZ_VHQG01000002.1"/>
</dbReference>
<gene>
    <name evidence="3" type="ORF">FJ657_09510</name>
</gene>
<dbReference type="PANTHER" id="PTHR44240:SF10">
    <property type="entry name" value="J DOMAIN-CONTAINING PROTEIN"/>
    <property type="match status" value="1"/>
</dbReference>
<dbReference type="AlphaFoldDB" id="A0A506Y6L9"/>
<dbReference type="Proteomes" id="UP000316252">
    <property type="component" value="Unassembled WGS sequence"/>
</dbReference>
<protein>
    <submittedName>
        <fullName evidence="3">J domain-containing protein</fullName>
    </submittedName>
</protein>
<comment type="caution">
    <text evidence="3">The sequence shown here is derived from an EMBL/GenBank/DDBJ whole genome shotgun (WGS) entry which is preliminary data.</text>
</comment>
<dbReference type="InterPro" id="IPR011528">
    <property type="entry name" value="NERD"/>
</dbReference>
<proteinExistence type="predicted"/>
<evidence type="ECO:0000313" key="4">
    <source>
        <dbReference type="Proteomes" id="UP000316252"/>
    </source>
</evidence>
<accession>A0A506Y6L9</accession>
<dbReference type="EMBL" id="VHQG01000002">
    <property type="protein sequence ID" value="TPW76049.1"/>
    <property type="molecule type" value="Genomic_DNA"/>
</dbReference>